<dbReference type="AlphaFoldDB" id="A0A3G3JW05"/>
<dbReference type="InterPro" id="IPR002509">
    <property type="entry name" value="NODB_dom"/>
</dbReference>
<dbReference type="PANTHER" id="PTHR10587:SF80">
    <property type="entry name" value="CHITOOLIGOSACCHARIDE DEACETYLASE"/>
    <property type="match status" value="1"/>
</dbReference>
<sequence length="331" mass="36574">MKMKSPGRLATMLVVLSAVWLAGAYGPMAPYIHAVKQRETGIAAFGEDGRTGKTLRQWVEEEAAKRKIEPSNAVIDRVWKAIPGYNGRIVDTAATYAKAKASGLMPDDEGFPWVYRDIPPAVGLDDLPLQPIYRGNPAKPMVALMINVAWGDEYLPSMLDTLDAENVKATFFLDGSWLSRHEETAKQLLAKGHELSNHAYTHPDMSRLDMARQRREIGRTEELLKKLGVRNRWFAPPSGDYDERTVKAAAEFGLKTVLWTVDTVDWKNPPPASVIAKIARKIGPGQLVLMHPTASTRDSLKGIISTIQAKGYRLGTVSETLSAVRVDSPSR</sequence>
<dbReference type="Gene3D" id="3.20.20.370">
    <property type="entry name" value="Glycoside hydrolase/deacetylase"/>
    <property type="match status" value="1"/>
</dbReference>
<dbReference type="SUPFAM" id="SSF88713">
    <property type="entry name" value="Glycoside hydrolase/deacetylase"/>
    <property type="match status" value="1"/>
</dbReference>
<accession>A0A3G3JW05</accession>
<dbReference type="KEGG" id="coh:EAV92_05270"/>
<dbReference type="GO" id="GO:0016810">
    <property type="term" value="F:hydrolase activity, acting on carbon-nitrogen (but not peptide) bonds"/>
    <property type="evidence" value="ECO:0007669"/>
    <property type="project" value="InterPro"/>
</dbReference>
<dbReference type="EMBL" id="CP033433">
    <property type="protein sequence ID" value="AYQ72031.1"/>
    <property type="molecule type" value="Genomic_DNA"/>
</dbReference>
<evidence type="ECO:0000259" key="1">
    <source>
        <dbReference type="PROSITE" id="PS51677"/>
    </source>
</evidence>
<reference evidence="2 3" key="1">
    <citation type="submission" date="2018-10" db="EMBL/GenBank/DDBJ databases">
        <title>Genome Sequence of Cohnella sp.</title>
        <authorList>
            <person name="Srinivasan S."/>
            <person name="Kim M.K."/>
        </authorList>
    </citation>
    <scope>NUCLEOTIDE SEQUENCE [LARGE SCALE GENOMIC DNA]</scope>
    <source>
        <strain evidence="2 3">18JY8-7</strain>
    </source>
</reference>
<dbReference type="Proteomes" id="UP000269097">
    <property type="component" value="Chromosome"/>
</dbReference>
<organism evidence="2 3">
    <name type="scientific">Cohnella candidum</name>
    <dbReference type="NCBI Taxonomy" id="2674991"/>
    <lineage>
        <taxon>Bacteria</taxon>
        <taxon>Bacillati</taxon>
        <taxon>Bacillota</taxon>
        <taxon>Bacilli</taxon>
        <taxon>Bacillales</taxon>
        <taxon>Paenibacillaceae</taxon>
        <taxon>Cohnella</taxon>
    </lineage>
</organism>
<dbReference type="Pfam" id="PF01522">
    <property type="entry name" value="Polysacc_deac_1"/>
    <property type="match status" value="1"/>
</dbReference>
<evidence type="ECO:0000313" key="2">
    <source>
        <dbReference type="EMBL" id="AYQ72031.1"/>
    </source>
</evidence>
<dbReference type="InterPro" id="IPR050248">
    <property type="entry name" value="Polysacc_deacetylase_ArnD"/>
</dbReference>
<dbReference type="PROSITE" id="PS51677">
    <property type="entry name" value="NODB"/>
    <property type="match status" value="1"/>
</dbReference>
<gene>
    <name evidence="2" type="ORF">EAV92_05270</name>
</gene>
<proteinExistence type="predicted"/>
<evidence type="ECO:0000313" key="3">
    <source>
        <dbReference type="Proteomes" id="UP000269097"/>
    </source>
</evidence>
<keyword evidence="3" id="KW-1185">Reference proteome</keyword>
<protein>
    <recommendedName>
        <fullName evidence="1">NodB homology domain-containing protein</fullName>
    </recommendedName>
</protein>
<dbReference type="PANTHER" id="PTHR10587">
    <property type="entry name" value="GLYCOSYL TRANSFERASE-RELATED"/>
    <property type="match status" value="1"/>
</dbReference>
<name>A0A3G3JW05_9BACL</name>
<dbReference type="InterPro" id="IPR011330">
    <property type="entry name" value="Glyco_hydro/deAcase_b/a-brl"/>
</dbReference>
<dbReference type="CDD" id="cd10950">
    <property type="entry name" value="CE4_BsYlxY_like"/>
    <property type="match status" value="1"/>
</dbReference>
<dbReference type="GO" id="GO:0016020">
    <property type="term" value="C:membrane"/>
    <property type="evidence" value="ECO:0007669"/>
    <property type="project" value="TreeGrafter"/>
</dbReference>
<feature type="domain" description="NodB homology" evidence="1">
    <location>
        <begin position="140"/>
        <end position="315"/>
    </location>
</feature>
<dbReference type="GO" id="GO:0005975">
    <property type="term" value="P:carbohydrate metabolic process"/>
    <property type="evidence" value="ECO:0007669"/>
    <property type="project" value="InterPro"/>
</dbReference>